<dbReference type="PROSITE" id="PS50156">
    <property type="entry name" value="SSD"/>
    <property type="match status" value="1"/>
</dbReference>
<accession>A0A4R7NUH5</accession>
<proteinExistence type="inferred from homology"/>
<keyword evidence="6 9" id="KW-0812">Transmembrane</keyword>
<dbReference type="PANTHER" id="PTHR32063">
    <property type="match status" value="1"/>
</dbReference>
<dbReference type="Proteomes" id="UP000295341">
    <property type="component" value="Unassembled WGS sequence"/>
</dbReference>
<evidence type="ECO:0000256" key="9">
    <source>
        <dbReference type="RuleBase" id="RU364070"/>
    </source>
</evidence>
<sequence length="1055" mass="113312">MVNFFIDRPIFAAVISIIITIAGAISLTQLPVARFPQIVPPSIVVSTNFPGADAATVEQSIAAPIEQQVNGVEKMLYMSSKSGNDGSYALTVTFDIGTDQDIAAVQVQNRVAIAQRQLPQEVVRQGVTVTKRQPQILMLVTLRATDPKFDYLFLSNYATLNVYDALARVPGVGQVIVFGARDYGMRIWLDPEKMARLGVTTQDIASVLNEQNVVAPAGTVGAEPAPKGQEKQYAVYVKGRLTSTTEYENVVVRAQRDGSLVQLKDIARIELAATDYNRANKLNGEPSAGIGIYQLPDANALDVRRGVQKAMEDLSKSFPKGIEYAIPFDITQFVSESVNEVVHTLVIATILVLVVVFLFLESWRATLIPMLAVPISIIGAFSAFVALGFSINTLTLFALVLAIGLVVDDAIVVVEAVTAKMDANKRLTAREATREAMAEVAGPVVAIALVLSAVFIPAAFLPGLTGQFYRQFAITLSISVLISLLVALSFTPALCAMLLRPSEESHLPGVLGKMFGAFNRGFARATESYSRTVQRGIRRSAIGIAVFGVLTVAAGWLVLARPGGFLPDEDQGYLLVSIQLPPGASMQRTEQVMLKYDEAVRKIQGVDNVIEIIGFSFLSGITNSSSGTSFISLKPWGDRGSKHSAQEILKELQAATSKITDANFLVINPPSIPGIGSGGGFEFILEDRTGGQLGGLVGSMGDLLSKANQNPELTRVFTVFNPNTPQVEYAIDRERAKTLGIPISDIFSSLQTFFGGSYINDFNLFGRTYRVTAQADGHARASPEAVNQLYVRSKDGDMVPLSTLVSTKMRQTPDYIERFNIFRSVTINGSGAPGVSSGEAMAAMERLAADLPAGYMHEWSGVSFQERRASGQAQYIFAASVLFVFLVLAALYESWVVPFAVLLGIPFAVFGAFLALTFRGFANDVYAQIGLVMLIGLAAKNSILIVEFAKLGYERGMPLAEAAVEGAKARLRPILMTSFAFILGTLPLVIASGAGAAARQVLGTTVVFGMLAATLIGIFLVPVFYVVIQGTIDRFRGGPSHPHAPSAERPQEAVS</sequence>
<feature type="transmembrane region" description="Helical" evidence="9">
    <location>
        <begin position="341"/>
        <end position="360"/>
    </location>
</feature>
<dbReference type="SUPFAM" id="SSF82866">
    <property type="entry name" value="Multidrug efflux transporter AcrB transmembrane domain"/>
    <property type="match status" value="2"/>
</dbReference>
<evidence type="ECO:0000256" key="8">
    <source>
        <dbReference type="ARBA" id="ARBA00023136"/>
    </source>
</evidence>
<feature type="transmembrane region" description="Helical" evidence="9">
    <location>
        <begin position="899"/>
        <end position="919"/>
    </location>
</feature>
<keyword evidence="12" id="KW-1185">Reference proteome</keyword>
<name>A0A4R7NUH5_9GAMM</name>
<dbReference type="Gene3D" id="3.30.70.1440">
    <property type="entry name" value="Multidrug efflux transporter AcrB pore domain"/>
    <property type="match status" value="1"/>
</dbReference>
<keyword evidence="7 9" id="KW-1133">Transmembrane helix</keyword>
<feature type="transmembrane region" description="Helical" evidence="9">
    <location>
        <begin position="1006"/>
        <end position="1028"/>
    </location>
</feature>
<feature type="transmembrane region" description="Helical" evidence="9">
    <location>
        <begin position="925"/>
        <end position="953"/>
    </location>
</feature>
<dbReference type="Gene3D" id="3.30.2090.10">
    <property type="entry name" value="Multidrug efflux transporter AcrB TolC docking domain, DN and DC subdomains"/>
    <property type="match status" value="2"/>
</dbReference>
<keyword evidence="4" id="KW-1003">Cell membrane</keyword>
<dbReference type="SUPFAM" id="SSF82693">
    <property type="entry name" value="Multidrug efflux transporter AcrB pore domain, PN1, PN2, PC1 and PC2 subdomains"/>
    <property type="match status" value="4"/>
</dbReference>
<evidence type="ECO:0000256" key="3">
    <source>
        <dbReference type="ARBA" id="ARBA00022448"/>
    </source>
</evidence>
<dbReference type="GO" id="GO:0042910">
    <property type="term" value="F:xenobiotic transmembrane transporter activity"/>
    <property type="evidence" value="ECO:0007669"/>
    <property type="project" value="TreeGrafter"/>
</dbReference>
<dbReference type="NCBIfam" id="TIGR00915">
    <property type="entry name" value="2A0602"/>
    <property type="match status" value="1"/>
</dbReference>
<keyword evidence="3 9" id="KW-0813">Transport</keyword>
<comment type="subcellular location">
    <subcellularLocation>
        <location evidence="1 9">Cell inner membrane</location>
        <topology evidence="1 9">Multi-pass membrane protein</topology>
    </subcellularLocation>
</comment>
<feature type="transmembrane region" description="Helical" evidence="9">
    <location>
        <begin position="873"/>
        <end position="892"/>
    </location>
</feature>
<dbReference type="EMBL" id="SOBT01000012">
    <property type="protein sequence ID" value="TDU24389.1"/>
    <property type="molecule type" value="Genomic_DNA"/>
</dbReference>
<feature type="domain" description="SSD" evidence="10">
    <location>
        <begin position="370"/>
        <end position="497"/>
    </location>
</feature>
<dbReference type="GO" id="GO:0015562">
    <property type="term" value="F:efflux transmembrane transporter activity"/>
    <property type="evidence" value="ECO:0007669"/>
    <property type="project" value="InterPro"/>
</dbReference>
<dbReference type="PANTHER" id="PTHR32063:SF76">
    <property type="entry name" value="EFFLUX PUMP MEMBRANE TRANSPORTER"/>
    <property type="match status" value="1"/>
</dbReference>
<evidence type="ECO:0000256" key="1">
    <source>
        <dbReference type="ARBA" id="ARBA00004429"/>
    </source>
</evidence>
<evidence type="ECO:0000256" key="7">
    <source>
        <dbReference type="ARBA" id="ARBA00022989"/>
    </source>
</evidence>
<dbReference type="Gene3D" id="3.30.70.1320">
    <property type="entry name" value="Multidrug efflux transporter AcrB pore domain like"/>
    <property type="match status" value="1"/>
</dbReference>
<dbReference type="InterPro" id="IPR027463">
    <property type="entry name" value="AcrB_DN_DC_subdom"/>
</dbReference>
<dbReference type="FunFam" id="3.30.70.1430:FF:000001">
    <property type="entry name" value="Efflux pump membrane transporter"/>
    <property type="match status" value="1"/>
</dbReference>
<gene>
    <name evidence="11" type="ORF">DFR24_4657</name>
</gene>
<evidence type="ECO:0000259" key="10">
    <source>
        <dbReference type="PROSITE" id="PS50156"/>
    </source>
</evidence>
<feature type="transmembrane region" description="Helical" evidence="9">
    <location>
        <begin position="367"/>
        <end position="391"/>
    </location>
</feature>
<dbReference type="FunFam" id="1.20.1640.10:FF:000001">
    <property type="entry name" value="Efflux pump membrane transporter"/>
    <property type="match status" value="1"/>
</dbReference>
<dbReference type="Gene3D" id="3.30.70.1430">
    <property type="entry name" value="Multidrug efflux transporter AcrB pore domain"/>
    <property type="match status" value="2"/>
</dbReference>
<dbReference type="NCBIfam" id="NF000282">
    <property type="entry name" value="RND_permease_1"/>
    <property type="match status" value="1"/>
</dbReference>
<dbReference type="InterPro" id="IPR001036">
    <property type="entry name" value="Acrflvin-R"/>
</dbReference>
<feature type="transmembrane region" description="Helical" evidence="9">
    <location>
        <begin position="397"/>
        <end position="419"/>
    </location>
</feature>
<dbReference type="SUPFAM" id="SSF82714">
    <property type="entry name" value="Multidrug efflux transporter AcrB TolC docking domain, DN and DC subdomains"/>
    <property type="match status" value="2"/>
</dbReference>
<feature type="transmembrane region" description="Helical" evidence="9">
    <location>
        <begin position="472"/>
        <end position="499"/>
    </location>
</feature>
<evidence type="ECO:0000256" key="4">
    <source>
        <dbReference type="ARBA" id="ARBA00022475"/>
    </source>
</evidence>
<feature type="transmembrane region" description="Helical" evidence="9">
    <location>
        <begin position="440"/>
        <end position="460"/>
    </location>
</feature>
<evidence type="ECO:0000313" key="11">
    <source>
        <dbReference type="EMBL" id="TDU24389.1"/>
    </source>
</evidence>
<dbReference type="AlphaFoldDB" id="A0A4R7NUH5"/>
<evidence type="ECO:0000256" key="2">
    <source>
        <dbReference type="ARBA" id="ARBA00010942"/>
    </source>
</evidence>
<dbReference type="InterPro" id="IPR004764">
    <property type="entry name" value="MdtF-like"/>
</dbReference>
<dbReference type="Pfam" id="PF00873">
    <property type="entry name" value="ACR_tran"/>
    <property type="match status" value="1"/>
</dbReference>
<feature type="transmembrane region" description="Helical" evidence="9">
    <location>
        <begin position="12"/>
        <end position="32"/>
    </location>
</feature>
<evidence type="ECO:0000256" key="5">
    <source>
        <dbReference type="ARBA" id="ARBA00022519"/>
    </source>
</evidence>
<dbReference type="InterPro" id="IPR000731">
    <property type="entry name" value="SSD"/>
</dbReference>
<organism evidence="11 12">
    <name type="scientific">Panacagrimonas perspica</name>
    <dbReference type="NCBI Taxonomy" id="381431"/>
    <lineage>
        <taxon>Bacteria</taxon>
        <taxon>Pseudomonadati</taxon>
        <taxon>Pseudomonadota</taxon>
        <taxon>Gammaproteobacteria</taxon>
        <taxon>Nevskiales</taxon>
        <taxon>Nevskiaceae</taxon>
        <taxon>Panacagrimonas</taxon>
    </lineage>
</organism>
<dbReference type="RefSeq" id="WP_133883800.1">
    <property type="nucleotide sequence ID" value="NZ_MWIN01000003.1"/>
</dbReference>
<dbReference type="OrthoDB" id="9757904at2"/>
<comment type="similarity">
    <text evidence="2 9">Belongs to the resistance-nodulation-cell division (RND) (TC 2.A.6) family.</text>
</comment>
<dbReference type="PRINTS" id="PR00702">
    <property type="entry name" value="ACRIFLAVINRP"/>
</dbReference>
<evidence type="ECO:0000313" key="12">
    <source>
        <dbReference type="Proteomes" id="UP000295341"/>
    </source>
</evidence>
<dbReference type="GO" id="GO:0009636">
    <property type="term" value="P:response to toxic substance"/>
    <property type="evidence" value="ECO:0007669"/>
    <property type="project" value="UniProtKB-ARBA"/>
</dbReference>
<keyword evidence="5 9" id="KW-0997">Cell inner membrane</keyword>
<dbReference type="Gene3D" id="1.20.1640.10">
    <property type="entry name" value="Multidrug efflux transporter AcrB transmembrane domain"/>
    <property type="match status" value="2"/>
</dbReference>
<feature type="transmembrane region" description="Helical" evidence="9">
    <location>
        <begin position="541"/>
        <end position="559"/>
    </location>
</feature>
<evidence type="ECO:0000256" key="6">
    <source>
        <dbReference type="ARBA" id="ARBA00022692"/>
    </source>
</evidence>
<dbReference type="GO" id="GO:0005886">
    <property type="term" value="C:plasma membrane"/>
    <property type="evidence" value="ECO:0007669"/>
    <property type="project" value="UniProtKB-SubCell"/>
</dbReference>
<keyword evidence="8 9" id="KW-0472">Membrane</keyword>
<feature type="transmembrane region" description="Helical" evidence="9">
    <location>
        <begin position="974"/>
        <end position="994"/>
    </location>
</feature>
<comment type="caution">
    <text evidence="11">The sequence shown here is derived from an EMBL/GenBank/DDBJ whole genome shotgun (WGS) entry which is preliminary data.</text>
</comment>
<reference evidence="11 12" key="1">
    <citation type="submission" date="2019-03" db="EMBL/GenBank/DDBJ databases">
        <title>Genomic Encyclopedia of Type Strains, Phase IV (KMG-IV): sequencing the most valuable type-strain genomes for metagenomic binning, comparative biology and taxonomic classification.</title>
        <authorList>
            <person name="Goeker M."/>
        </authorList>
    </citation>
    <scope>NUCLEOTIDE SEQUENCE [LARGE SCALE GENOMIC DNA]</scope>
    <source>
        <strain evidence="11 12">DSM 26377</strain>
    </source>
</reference>
<protein>
    <recommendedName>
        <fullName evidence="9">Efflux pump membrane transporter</fullName>
    </recommendedName>
</protein>